<dbReference type="Pfam" id="PF18911">
    <property type="entry name" value="PKD_4"/>
    <property type="match status" value="2"/>
</dbReference>
<evidence type="ECO:0000256" key="1">
    <source>
        <dbReference type="SAM" id="SignalP"/>
    </source>
</evidence>
<evidence type="ECO:0000313" key="3">
    <source>
        <dbReference type="EMBL" id="TXB64819.1"/>
    </source>
</evidence>
<dbReference type="Pfam" id="PF13573">
    <property type="entry name" value="SprB"/>
    <property type="match status" value="5"/>
</dbReference>
<keyword evidence="4" id="KW-1185">Reference proteome</keyword>
<reference evidence="3 4" key="1">
    <citation type="submission" date="2019-08" db="EMBL/GenBank/DDBJ databases">
        <title>Genome of Vicingus serpentipes NCIMB 15042.</title>
        <authorList>
            <person name="Bowman J.P."/>
        </authorList>
    </citation>
    <scope>NUCLEOTIDE SEQUENCE [LARGE SCALE GENOMIC DNA]</scope>
    <source>
        <strain evidence="3 4">NCIMB 15042</strain>
    </source>
</reference>
<dbReference type="Proteomes" id="UP000321721">
    <property type="component" value="Unassembled WGS sequence"/>
</dbReference>
<evidence type="ECO:0000313" key="4">
    <source>
        <dbReference type="Proteomes" id="UP000321721"/>
    </source>
</evidence>
<dbReference type="PROSITE" id="PS50093">
    <property type="entry name" value="PKD"/>
    <property type="match status" value="2"/>
</dbReference>
<dbReference type="InterPro" id="IPR022409">
    <property type="entry name" value="PKD/Chitinase_dom"/>
</dbReference>
<dbReference type="Pfam" id="PF13585">
    <property type="entry name" value="CHU_C"/>
    <property type="match status" value="1"/>
</dbReference>
<dbReference type="SUPFAM" id="SSF49299">
    <property type="entry name" value="PKD domain"/>
    <property type="match status" value="2"/>
</dbReference>
<feature type="signal peptide" evidence="1">
    <location>
        <begin position="1"/>
        <end position="28"/>
    </location>
</feature>
<proteinExistence type="predicted"/>
<dbReference type="CDD" id="cd00146">
    <property type="entry name" value="PKD"/>
    <property type="match status" value="2"/>
</dbReference>
<accession>A0A5C6RS14</accession>
<dbReference type="OrthoDB" id="7794186at2"/>
<dbReference type="Gene3D" id="2.40.10.10">
    <property type="entry name" value="Trypsin-like serine proteases"/>
    <property type="match status" value="2"/>
</dbReference>
<dbReference type="InterPro" id="IPR043504">
    <property type="entry name" value="Peptidase_S1_PA_chymotrypsin"/>
</dbReference>
<dbReference type="InterPro" id="IPR026341">
    <property type="entry name" value="T9SS_type_B"/>
</dbReference>
<evidence type="ECO:0000259" key="2">
    <source>
        <dbReference type="PROSITE" id="PS50093"/>
    </source>
</evidence>
<dbReference type="Gene3D" id="2.60.40.740">
    <property type="match status" value="2"/>
</dbReference>
<dbReference type="EMBL" id="VOOS01000004">
    <property type="protein sequence ID" value="TXB64819.1"/>
    <property type="molecule type" value="Genomic_DNA"/>
</dbReference>
<dbReference type="InterPro" id="IPR013783">
    <property type="entry name" value="Ig-like_fold"/>
</dbReference>
<keyword evidence="1" id="KW-0732">Signal</keyword>
<feature type="domain" description="PKD" evidence="2">
    <location>
        <begin position="959"/>
        <end position="1004"/>
    </location>
</feature>
<feature type="domain" description="PKD" evidence="2">
    <location>
        <begin position="1032"/>
        <end position="1090"/>
    </location>
</feature>
<dbReference type="NCBIfam" id="TIGR04131">
    <property type="entry name" value="Bac_Flav_CTERM"/>
    <property type="match status" value="1"/>
</dbReference>
<feature type="chain" id="PRO_5023108972" evidence="1">
    <location>
        <begin position="29"/>
        <end position="1185"/>
    </location>
</feature>
<organism evidence="3 4">
    <name type="scientific">Vicingus serpentipes</name>
    <dbReference type="NCBI Taxonomy" id="1926625"/>
    <lineage>
        <taxon>Bacteria</taxon>
        <taxon>Pseudomonadati</taxon>
        <taxon>Bacteroidota</taxon>
        <taxon>Flavobacteriia</taxon>
        <taxon>Flavobacteriales</taxon>
        <taxon>Vicingaceae</taxon>
        <taxon>Vicingus</taxon>
    </lineage>
</organism>
<dbReference type="InterPro" id="IPR000601">
    <property type="entry name" value="PKD_dom"/>
</dbReference>
<dbReference type="SMART" id="SM00089">
    <property type="entry name" value="PKD"/>
    <property type="match status" value="2"/>
</dbReference>
<sequence>MKLIYHFPRLKTLLLIIAFIQLSGEAYASHAQSADITYQCLGGSQYQISVSFYRDCSGINAPGSVDVNLYSSSCNQDFNITLNQAAATGNEVSLVCSSVNTVCSGGTYPGVEEYIYQGVVTLPAQCNDWIFSFSLCCRNNAINTINNPGDENIYVEAQLNNLDFVCNNSPTFSNPPVSYPCIGQTSCFNHGAYEPDGDSLYYSLFAPATGPGTTVTYVPGYSETQPLLSSPLVSFNSNTGDICVTPTNIEVTVLAVKVEEWRNGVLIGSVVRDIQLRTIVCSNNLPEITGINGTGQYSITACAGSNLTFDIFSNDIDAGQNVTLAWNNAIPSATFTTNASNHQTGTFNWTPNVGDISSIPYCFTVNVADDNCPITGLQVYSFCITVTGFDVSMGSTDANCGASNGTATATPSGGTGPYTYAWSPTGGNNSVAHGLNAGTYTVTVTDVNGCTAIGNTTVGSGAAPGNININSTDVSCFGGNNGTATVVANGGQQPYTYQWSNGDSIDNISNLSAGTYYVDVITSNGCITSDSIIITEPQEPLTINTSTTNVICNGENTGTASVLANGGTSGYTYLWNTTPNQFSDIATGLSSGSYLVTVTDANGCQVLDEVSISQPDPLSINVIDQIDVSCNGGNGGLLNVNAFGGTSPYSYSWNSGIYSGNSINMLTQGNYQLEVTDNNGCNQIGSFIINEPLPLEASVINQTDISCYQANDGEIEASVVGGTPPYSYLWSNSATSPQIGSLSENMYMLTVTDANGCEDTTSAIIKEPEKLVITSSSQSTICPGENINLQAFSTGGTGAIQYYWDNGIISDSQLVSPSQLTEYQVYGIDENGCIGATVSTIVLVNDINLSTLTVAPDTAICIEENGVVFANFTPGIGVYTFQWSNGLGTNLGPHYVYPDEAETYVIQVTDDCGNTLLDSVNIDVNSLPNIDLTPQTSTGCGEATFNLQNNAPYVSQDLYNWNFGDNTFSTVTMPEKSYSQSGSYTVTLIVTSAQGCINLATTNLNAIVNPIAKANFSFTPDEEISTLNSKLYFDNTTTDATIYNWDFGDGSSSSEMNPIYSYKDKGTYTITLFANNYFGCSDTYEQEVTVDPAYTFYIPNAFTPDENGLNEVFTAVGEEIDEFEMQIFNRWGEKIYETTSLNQGWDGSANGSNQISEQGVYVYNIRLKDYTGQFHRFTGKVTLLK</sequence>
<dbReference type="RefSeq" id="WP_147101140.1">
    <property type="nucleotide sequence ID" value="NZ_VOOS01000004.1"/>
</dbReference>
<dbReference type="Gene3D" id="2.60.40.10">
    <property type="entry name" value="Immunoglobulins"/>
    <property type="match status" value="3"/>
</dbReference>
<dbReference type="InterPro" id="IPR035986">
    <property type="entry name" value="PKD_dom_sf"/>
</dbReference>
<dbReference type="AlphaFoldDB" id="A0A5C6RS14"/>
<gene>
    <name evidence="3" type="ORF">FRY74_10230</name>
</gene>
<comment type="caution">
    <text evidence="3">The sequence shown here is derived from an EMBL/GenBank/DDBJ whole genome shotgun (WGS) entry which is preliminary data.</text>
</comment>
<dbReference type="InterPro" id="IPR025667">
    <property type="entry name" value="SprB_repeat"/>
</dbReference>
<protein>
    <submittedName>
        <fullName evidence="3">T9SS type B sorting domain-containing protein</fullName>
    </submittedName>
</protein>
<name>A0A5C6RS14_9FLAO</name>